<name>A0ABP4F755_9ACTN</name>
<keyword evidence="15" id="KW-1185">Reference proteome</keyword>
<evidence type="ECO:0000256" key="5">
    <source>
        <dbReference type="ARBA" id="ARBA00023002"/>
    </source>
</evidence>
<dbReference type="CDD" id="cd06558">
    <property type="entry name" value="crotonase-like"/>
    <property type="match status" value="1"/>
</dbReference>
<keyword evidence="4" id="KW-0442">Lipid degradation</keyword>
<evidence type="ECO:0000256" key="4">
    <source>
        <dbReference type="ARBA" id="ARBA00022963"/>
    </source>
</evidence>
<keyword evidence="11" id="KW-0175">Coiled coil</keyword>
<dbReference type="Pfam" id="PF00725">
    <property type="entry name" value="3HCDH"/>
    <property type="match status" value="1"/>
</dbReference>
<feature type="domain" description="3-hydroxyacyl-CoA dehydrogenase C-terminal" evidence="12">
    <location>
        <begin position="508"/>
        <end position="607"/>
    </location>
</feature>
<dbReference type="RefSeq" id="WP_343909835.1">
    <property type="nucleotide sequence ID" value="NZ_BAAAJE010000026.1"/>
</dbReference>
<comment type="caution">
    <text evidence="14">The sequence shown here is derived from an EMBL/GenBank/DDBJ whole genome shotgun (WGS) entry which is preliminary data.</text>
</comment>
<evidence type="ECO:0000256" key="3">
    <source>
        <dbReference type="ARBA" id="ARBA00022832"/>
    </source>
</evidence>
<dbReference type="InterPro" id="IPR029045">
    <property type="entry name" value="ClpP/crotonase-like_dom_sf"/>
</dbReference>
<organism evidence="14 15">
    <name type="scientific">Nocardioides aquiterrae</name>
    <dbReference type="NCBI Taxonomy" id="203799"/>
    <lineage>
        <taxon>Bacteria</taxon>
        <taxon>Bacillati</taxon>
        <taxon>Actinomycetota</taxon>
        <taxon>Actinomycetes</taxon>
        <taxon>Propionibacteriales</taxon>
        <taxon>Nocardioidaceae</taxon>
        <taxon>Nocardioides</taxon>
    </lineage>
</organism>
<dbReference type="Pfam" id="PF00378">
    <property type="entry name" value="ECH_1"/>
    <property type="match status" value="1"/>
</dbReference>
<dbReference type="InterPro" id="IPR006176">
    <property type="entry name" value="3-OHacyl-CoA_DH_NAD-bd"/>
</dbReference>
<dbReference type="EMBL" id="BAAAJE010000026">
    <property type="protein sequence ID" value="GAA1159304.1"/>
    <property type="molecule type" value="Genomic_DNA"/>
</dbReference>
<gene>
    <name evidence="14" type="ORF">GCM10009606_41690</name>
</gene>
<reference evidence="15" key="1">
    <citation type="journal article" date="2019" name="Int. J. Syst. Evol. Microbiol.">
        <title>The Global Catalogue of Microorganisms (GCM) 10K type strain sequencing project: providing services to taxonomists for standard genome sequencing and annotation.</title>
        <authorList>
            <consortium name="The Broad Institute Genomics Platform"/>
            <consortium name="The Broad Institute Genome Sequencing Center for Infectious Disease"/>
            <person name="Wu L."/>
            <person name="Ma J."/>
        </authorList>
    </citation>
    <scope>NUCLEOTIDE SEQUENCE [LARGE SCALE GENOMIC DNA]</scope>
    <source>
        <strain evidence="15">JCM 11813</strain>
    </source>
</reference>
<evidence type="ECO:0000256" key="8">
    <source>
        <dbReference type="ARBA" id="ARBA00023239"/>
    </source>
</evidence>
<dbReference type="InterPro" id="IPR006108">
    <property type="entry name" value="3HC_DH_C"/>
</dbReference>
<evidence type="ECO:0000259" key="12">
    <source>
        <dbReference type="Pfam" id="PF00725"/>
    </source>
</evidence>
<dbReference type="PANTHER" id="PTHR43612:SF3">
    <property type="entry name" value="TRIFUNCTIONAL ENZYME SUBUNIT ALPHA, MITOCHONDRIAL"/>
    <property type="match status" value="1"/>
</dbReference>
<dbReference type="Pfam" id="PF02737">
    <property type="entry name" value="3HCDH_N"/>
    <property type="match status" value="1"/>
</dbReference>
<dbReference type="SUPFAM" id="SSF52096">
    <property type="entry name" value="ClpP/crotonase"/>
    <property type="match status" value="1"/>
</dbReference>
<evidence type="ECO:0000256" key="1">
    <source>
        <dbReference type="ARBA" id="ARBA00005005"/>
    </source>
</evidence>
<comment type="similarity">
    <text evidence="2">In the central section; belongs to the 3-hydroxyacyl-CoA dehydrogenase family.</text>
</comment>
<comment type="catalytic activity">
    <reaction evidence="10">
        <text>a (3S)-3-hydroxyacyl-CoA + NAD(+) = a 3-oxoacyl-CoA + NADH + H(+)</text>
        <dbReference type="Rhea" id="RHEA:22432"/>
        <dbReference type="ChEBI" id="CHEBI:15378"/>
        <dbReference type="ChEBI" id="CHEBI:57318"/>
        <dbReference type="ChEBI" id="CHEBI:57540"/>
        <dbReference type="ChEBI" id="CHEBI:57945"/>
        <dbReference type="ChEBI" id="CHEBI:90726"/>
        <dbReference type="EC" id="1.1.1.35"/>
    </reaction>
</comment>
<keyword evidence="6" id="KW-0520">NAD</keyword>
<evidence type="ECO:0000256" key="2">
    <source>
        <dbReference type="ARBA" id="ARBA00007005"/>
    </source>
</evidence>
<evidence type="ECO:0000313" key="15">
    <source>
        <dbReference type="Proteomes" id="UP001499979"/>
    </source>
</evidence>
<feature type="coiled-coil region" evidence="11">
    <location>
        <begin position="549"/>
        <end position="576"/>
    </location>
</feature>
<keyword evidence="8" id="KW-0456">Lyase</keyword>
<dbReference type="InterPro" id="IPR036291">
    <property type="entry name" value="NAD(P)-bd_dom_sf"/>
</dbReference>
<keyword evidence="9" id="KW-0511">Multifunctional enzyme</keyword>
<evidence type="ECO:0000256" key="6">
    <source>
        <dbReference type="ARBA" id="ARBA00023027"/>
    </source>
</evidence>
<dbReference type="SUPFAM" id="SSF48179">
    <property type="entry name" value="6-phosphogluconate dehydrogenase C-terminal domain-like"/>
    <property type="match status" value="2"/>
</dbReference>
<dbReference type="Gene3D" id="3.40.50.720">
    <property type="entry name" value="NAD(P)-binding Rossmann-like Domain"/>
    <property type="match status" value="1"/>
</dbReference>
<proteinExistence type="inferred from homology"/>
<keyword evidence="3" id="KW-0276">Fatty acid metabolism</keyword>
<evidence type="ECO:0000256" key="7">
    <source>
        <dbReference type="ARBA" id="ARBA00023098"/>
    </source>
</evidence>
<accession>A0ABP4F755</accession>
<dbReference type="PANTHER" id="PTHR43612">
    <property type="entry name" value="TRIFUNCTIONAL ENZYME SUBUNIT ALPHA"/>
    <property type="match status" value="1"/>
</dbReference>
<keyword evidence="5" id="KW-0560">Oxidoreductase</keyword>
<evidence type="ECO:0000256" key="10">
    <source>
        <dbReference type="ARBA" id="ARBA00049556"/>
    </source>
</evidence>
<dbReference type="InterPro" id="IPR001753">
    <property type="entry name" value="Enoyl-CoA_hydra/iso"/>
</dbReference>
<evidence type="ECO:0000256" key="11">
    <source>
        <dbReference type="SAM" id="Coils"/>
    </source>
</evidence>
<evidence type="ECO:0000313" key="14">
    <source>
        <dbReference type="EMBL" id="GAA1159304.1"/>
    </source>
</evidence>
<dbReference type="Gene3D" id="3.90.226.10">
    <property type="entry name" value="2-enoyl-CoA Hydratase, Chain A, domain 1"/>
    <property type="match status" value="1"/>
</dbReference>
<feature type="domain" description="3-hydroxyacyl-CoA dehydrogenase NAD binding" evidence="13">
    <location>
        <begin position="327"/>
        <end position="505"/>
    </location>
</feature>
<dbReference type="InterPro" id="IPR008927">
    <property type="entry name" value="6-PGluconate_DH-like_C_sf"/>
</dbReference>
<evidence type="ECO:0000256" key="9">
    <source>
        <dbReference type="ARBA" id="ARBA00023268"/>
    </source>
</evidence>
<dbReference type="SUPFAM" id="SSF51735">
    <property type="entry name" value="NAD(P)-binding Rossmann-fold domains"/>
    <property type="match status" value="1"/>
</dbReference>
<evidence type="ECO:0000259" key="13">
    <source>
        <dbReference type="Pfam" id="PF02737"/>
    </source>
</evidence>
<dbReference type="InterPro" id="IPR050136">
    <property type="entry name" value="FA_oxidation_alpha_subunit"/>
</dbReference>
<keyword evidence="7" id="KW-0443">Lipid metabolism</keyword>
<sequence>MSTSTDQSTAVHYDKDADGIVTLTLDDPTASANTMNELYQESMAAAVQRLYDEVDSVTGVVIASAKKTFFAGGNLKNMMQATKADAAAVFALGEAVKAGLRKLELYPRPVVAAINGAALGGGFEICLACNHRIAVDDDSVKIGLPESTLGLLPGGGGVTRVVRLLGLQSGLMDVLLPGTQFKPALAAEKGLVDELVATREELVPAAKAWIKANPDESQNPWDRPGYKMPGGSPTSPALAGFLPAFPALLRKQTKGAVYQAPRAILSAAVEGAALDFDTASRIESRYLTNLIVNQSSKNMIQAFFFDLQAINAGKLRPQGIEPFKATKVGVLGAGMMGAGIAYSCARAGMQVVLKDVELANAEKGKAYSEKLNAKAVSRGKLTEEKSQELLDRITPTADPSDLAGCDLVIEAVFEDPSLKQQVFAEIAPYVDADALLCSNTSTLPITELATGVDRPADFIGLHFFSPVDKMPLVEIIKGEETSDVALAKAYDVVQQIRKTPIVVNDSRGFYTSRVIGTQVMEGLAMLAEGCHPVSIERAATQAGYPVGPLQLTDELNMELMAKIQKANREAAEREGRTWEPSAGEQVVETMIGLGRPSRLKGAGFYEYDENGQRAGLWKGLAETFPLAEERLPIEDMRERMLFIEALETAKCFEEGVIESAAAANIGSIMGIGFPAMTGGAAQYMQGYENVAGQVGLGAFVKRADELAERYGDRFRPSAYLRDLAASGGSFPA</sequence>
<protein>
    <submittedName>
        <fullName evidence="14">3-hydroxyacyl-CoA dehydrogenase NAD-binding domain-containing protein</fullName>
    </submittedName>
</protein>
<dbReference type="Proteomes" id="UP001499979">
    <property type="component" value="Unassembled WGS sequence"/>
</dbReference>
<comment type="pathway">
    <text evidence="1">Lipid metabolism; fatty acid beta-oxidation.</text>
</comment>
<dbReference type="Gene3D" id="1.10.1040.50">
    <property type="match status" value="1"/>
</dbReference>